<feature type="compositionally biased region" description="Low complexity" evidence="1">
    <location>
        <begin position="250"/>
        <end position="268"/>
    </location>
</feature>
<feature type="region of interest" description="Disordered" evidence="1">
    <location>
        <begin position="239"/>
        <end position="276"/>
    </location>
</feature>
<accession>A0AA37QJ85</accession>
<evidence type="ECO:0000313" key="2">
    <source>
        <dbReference type="EMBL" id="GLC27510.1"/>
    </source>
</evidence>
<evidence type="ECO:0000313" key="3">
    <source>
        <dbReference type="Proteomes" id="UP001161325"/>
    </source>
</evidence>
<dbReference type="AlphaFoldDB" id="A0AA37QJ85"/>
<keyword evidence="3" id="KW-1185">Reference proteome</keyword>
<feature type="region of interest" description="Disordered" evidence="1">
    <location>
        <begin position="1"/>
        <end position="27"/>
    </location>
</feature>
<name>A0AA37QJ85_9BACT</name>
<proteinExistence type="predicted"/>
<feature type="compositionally biased region" description="Basic and acidic residues" evidence="1">
    <location>
        <begin position="1"/>
        <end position="15"/>
    </location>
</feature>
<evidence type="ECO:0000256" key="1">
    <source>
        <dbReference type="SAM" id="MobiDB-lite"/>
    </source>
</evidence>
<organism evidence="2 3">
    <name type="scientific">Roseisolibacter agri</name>
    <dbReference type="NCBI Taxonomy" id="2014610"/>
    <lineage>
        <taxon>Bacteria</taxon>
        <taxon>Pseudomonadati</taxon>
        <taxon>Gemmatimonadota</taxon>
        <taxon>Gemmatimonadia</taxon>
        <taxon>Gemmatimonadales</taxon>
        <taxon>Gemmatimonadaceae</taxon>
        <taxon>Roseisolibacter</taxon>
    </lineage>
</organism>
<reference evidence="2" key="1">
    <citation type="submission" date="2022-08" db="EMBL/GenBank/DDBJ databases">
        <title>Draft genome sequencing of Roseisolibacter agri AW1220.</title>
        <authorList>
            <person name="Tobiishi Y."/>
            <person name="Tonouchi A."/>
        </authorList>
    </citation>
    <scope>NUCLEOTIDE SEQUENCE</scope>
    <source>
        <strain evidence="2">AW1220</strain>
    </source>
</reference>
<dbReference type="EMBL" id="BRXS01000006">
    <property type="protein sequence ID" value="GLC27510.1"/>
    <property type="molecule type" value="Genomic_DNA"/>
</dbReference>
<sequence length="276" mass="29569">MAERQVRARDPHVDDLPPVERPPRTGDSRIERMAVERVRASVAAMPASLVVQLALWPDELARWARAERVAESVVYNLLARRKPYVRIRERLAAHLGVPTGHLAMLVDGAPADTDASGAPEPTADGAPGWRRRTGTNPLELRAVARVEREVAAMPAATVVGLAMWPETLTEWARLRGLQPSAVWATLAGTPSEHVATALARRLDVSVREVLALIEAERRPAGAGSLLEVARPAAELATTTVPVVDEPRAPEPTAAAAPPAPAVPRSTAPRDQLSLGL</sequence>
<comment type="caution">
    <text evidence="2">The sequence shown here is derived from an EMBL/GenBank/DDBJ whole genome shotgun (WGS) entry which is preliminary data.</text>
</comment>
<dbReference type="Proteomes" id="UP001161325">
    <property type="component" value="Unassembled WGS sequence"/>
</dbReference>
<feature type="region of interest" description="Disordered" evidence="1">
    <location>
        <begin position="110"/>
        <end position="132"/>
    </location>
</feature>
<protein>
    <submittedName>
        <fullName evidence="2">Uncharacterized protein</fullName>
    </submittedName>
</protein>
<gene>
    <name evidence="2" type="ORF">rosag_40230</name>
</gene>